<feature type="domain" description="Insertion element IS150 protein InsJ-like helix-turn-helix" evidence="3">
    <location>
        <begin position="63"/>
        <end position="115"/>
    </location>
</feature>
<organism evidence="4 5">
    <name type="scientific">Sutcliffiella tianshenii</name>
    <dbReference type="NCBI Taxonomy" id="1463404"/>
    <lineage>
        <taxon>Bacteria</taxon>
        <taxon>Bacillati</taxon>
        <taxon>Bacillota</taxon>
        <taxon>Bacilli</taxon>
        <taxon>Bacillales</taxon>
        <taxon>Bacillaceae</taxon>
        <taxon>Sutcliffiella</taxon>
    </lineage>
</organism>
<dbReference type="PANTHER" id="PTHR33795">
    <property type="entry name" value="INSERTION ELEMENT IS150 PROTEIN INSJ"/>
    <property type="match status" value="1"/>
</dbReference>
<accession>A0ABS2P690</accession>
<dbReference type="Proteomes" id="UP000737402">
    <property type="component" value="Unassembled WGS sequence"/>
</dbReference>
<comment type="similarity">
    <text evidence="1">Belongs to the IS150/IS1296 orfA family.</text>
</comment>
<evidence type="ECO:0000313" key="4">
    <source>
        <dbReference type="EMBL" id="MBM7622470.1"/>
    </source>
</evidence>
<comment type="caution">
    <text evidence="4">The sequence shown here is derived from an EMBL/GenBank/DDBJ whole genome shotgun (WGS) entry which is preliminary data.</text>
</comment>
<reference evidence="4 5" key="1">
    <citation type="submission" date="2021-01" db="EMBL/GenBank/DDBJ databases">
        <title>Genomic Encyclopedia of Type Strains, Phase IV (KMG-IV): sequencing the most valuable type-strain genomes for metagenomic binning, comparative biology and taxonomic classification.</title>
        <authorList>
            <person name="Goeker M."/>
        </authorList>
    </citation>
    <scope>NUCLEOTIDE SEQUENCE [LARGE SCALE GENOMIC DNA]</scope>
    <source>
        <strain evidence="4 5">DSM 25879</strain>
    </source>
</reference>
<dbReference type="SUPFAM" id="SSF46689">
    <property type="entry name" value="Homeodomain-like"/>
    <property type="match status" value="2"/>
</dbReference>
<dbReference type="EMBL" id="JAFBED010000024">
    <property type="protein sequence ID" value="MBM7622470.1"/>
    <property type="molecule type" value="Genomic_DNA"/>
</dbReference>
<dbReference type="PANTHER" id="PTHR33795:SF1">
    <property type="entry name" value="INSERTION ELEMENT IS150 PROTEIN INSJ"/>
    <property type="match status" value="1"/>
</dbReference>
<evidence type="ECO:0000259" key="3">
    <source>
        <dbReference type="Pfam" id="PF13518"/>
    </source>
</evidence>
<dbReference type="InterPro" id="IPR009057">
    <property type="entry name" value="Homeodomain-like_sf"/>
</dbReference>
<protein>
    <submittedName>
        <fullName evidence="4">Transposase-like protein</fullName>
    </submittedName>
</protein>
<sequence length="171" mass="20404">MTKFTREVKHQAVQRYINNLVSYRELAKEVGVDHSVLRYWVMLVKHHGEQAFSFPYTKYSPAFKLRVIQFIKDSNYSVREASAIFHIPDPCMVRRWKIKWETWGDAAFNPKEKRPSTMTSKNNKTNEDKAINPSMEEMKKELEYLRMENAYLKKLRALVQEEKSPKKSKRK</sequence>
<dbReference type="Pfam" id="PF01527">
    <property type="entry name" value="HTH_Tnp_1"/>
    <property type="match status" value="1"/>
</dbReference>
<evidence type="ECO:0000313" key="5">
    <source>
        <dbReference type="Proteomes" id="UP000737402"/>
    </source>
</evidence>
<feature type="region of interest" description="Disordered" evidence="2">
    <location>
        <begin position="111"/>
        <end position="133"/>
    </location>
</feature>
<dbReference type="InterPro" id="IPR002514">
    <property type="entry name" value="Transposase_8"/>
</dbReference>
<evidence type="ECO:0000256" key="1">
    <source>
        <dbReference type="ARBA" id="ARBA00038232"/>
    </source>
</evidence>
<gene>
    <name evidence="4" type="ORF">JOC95_004391</name>
</gene>
<dbReference type="InterPro" id="IPR055247">
    <property type="entry name" value="InsJ-like_HTH"/>
</dbReference>
<dbReference type="InterPro" id="IPR052057">
    <property type="entry name" value="IS150/IS1296_orfA-like"/>
</dbReference>
<proteinExistence type="inferred from homology"/>
<feature type="compositionally biased region" description="Basic and acidic residues" evidence="2">
    <location>
        <begin position="124"/>
        <end position="133"/>
    </location>
</feature>
<name>A0ABS2P690_9BACI</name>
<dbReference type="Pfam" id="PF13518">
    <property type="entry name" value="HTH_28"/>
    <property type="match status" value="1"/>
</dbReference>
<evidence type="ECO:0000256" key="2">
    <source>
        <dbReference type="SAM" id="MobiDB-lite"/>
    </source>
</evidence>
<keyword evidence="5" id="KW-1185">Reference proteome</keyword>